<dbReference type="InterPro" id="IPR001482">
    <property type="entry name" value="T2SS/T4SS_dom"/>
</dbReference>
<evidence type="ECO:0000313" key="7">
    <source>
        <dbReference type="Proteomes" id="UP000315471"/>
    </source>
</evidence>
<evidence type="ECO:0000259" key="4">
    <source>
        <dbReference type="Pfam" id="PF00437"/>
    </source>
</evidence>
<dbReference type="Pfam" id="PF05157">
    <property type="entry name" value="MshEN"/>
    <property type="match status" value="1"/>
</dbReference>
<dbReference type="Gene3D" id="3.30.450.90">
    <property type="match status" value="1"/>
</dbReference>
<keyword evidence="2" id="KW-0547">Nucleotide-binding</keyword>
<sequence>MAVIDPSSCDDGFSDLGFAVLLPPKELVTKDSSGGELAIENFEDIDESVAARRESTNLETAKSYAKHYLLPLFDPPADQPLPIRPGIGDALPQRWCYDHRVAPLSDDGETIEVAIVMPDSLLLADEVRTLTGRQMRPFFAPTAVVDRLLHSLYPISTAVKLEESLEDDASCSVTDQGPVDPPNHAHNPLLLDSPSSSIRALPEACSSDSCSLSRILLHLAQGLVEQILIEPNGRTVQIRARHGGGLYELETLSRSAGKELLSQVLSQCGWSGDASTSKIVASGQTGEFRVRIGERRIPIRATFCPTVSGVMVTLIRGKTASKARHLNEIGLQTSQFDFLQNLLRKKSGLILISGKRRSGKTTTFYSLLEQCKTPATHVCTIEDAVTVDLDGINQVSLCDLPGLSRVDAMDLISMQLPDVIGIDRLNDAQTANTAIQMAAEGALVIATLACRDGLSAAVRMKQLGVDPSTLSSLLLGTLSQKRYGRLCVHCRRQASPPAEIAEKLNMPPNSTLAWPRGCPACGNMGYKGSVVVFDVFAPQTQSAAAIGLPSAKHVLWTHVVANEISSDAALNSLGDL</sequence>
<gene>
    <name evidence="6" type="primary">gspE_2</name>
    <name evidence="6" type="ORF">Q31b_52580</name>
</gene>
<dbReference type="AlphaFoldDB" id="A0A5C6DF05"/>
<feature type="domain" description="Bacterial type II secretion system protein E" evidence="4">
    <location>
        <begin position="216"/>
        <end position="548"/>
    </location>
</feature>
<proteinExistence type="inferred from homology"/>
<evidence type="ECO:0000256" key="1">
    <source>
        <dbReference type="ARBA" id="ARBA00006611"/>
    </source>
</evidence>
<dbReference type="PANTHER" id="PTHR30258">
    <property type="entry name" value="TYPE II SECRETION SYSTEM PROTEIN GSPE-RELATED"/>
    <property type="match status" value="1"/>
</dbReference>
<evidence type="ECO:0000259" key="5">
    <source>
        <dbReference type="Pfam" id="PF05157"/>
    </source>
</evidence>
<comment type="similarity">
    <text evidence="1">Belongs to the GSP E family.</text>
</comment>
<feature type="domain" description="Type II secretion system protein GspE N-terminal" evidence="5">
    <location>
        <begin position="70"/>
        <end position="155"/>
    </location>
</feature>
<dbReference type="PANTHER" id="PTHR30258:SF2">
    <property type="entry name" value="COMG OPERON PROTEIN 1"/>
    <property type="match status" value="1"/>
</dbReference>
<name>A0A5C6DF05_9BACT</name>
<dbReference type="Gene3D" id="3.30.300.160">
    <property type="entry name" value="Type II secretion system, protein E, N-terminal domain"/>
    <property type="match status" value="1"/>
</dbReference>
<dbReference type="SUPFAM" id="SSF160246">
    <property type="entry name" value="EspE N-terminal domain-like"/>
    <property type="match status" value="1"/>
</dbReference>
<keyword evidence="3" id="KW-0067">ATP-binding</keyword>
<dbReference type="GO" id="GO:0005524">
    <property type="term" value="F:ATP binding"/>
    <property type="evidence" value="ECO:0007669"/>
    <property type="project" value="UniProtKB-KW"/>
</dbReference>
<comment type="caution">
    <text evidence="6">The sequence shown here is derived from an EMBL/GenBank/DDBJ whole genome shotgun (WGS) entry which is preliminary data.</text>
</comment>
<dbReference type="EMBL" id="SJPY01000009">
    <property type="protein sequence ID" value="TWU35823.1"/>
    <property type="molecule type" value="Genomic_DNA"/>
</dbReference>
<protein>
    <submittedName>
        <fullName evidence="6">Putative type II secretion system protein E</fullName>
    </submittedName>
</protein>
<keyword evidence="7" id="KW-1185">Reference proteome</keyword>
<dbReference type="InterPro" id="IPR007831">
    <property type="entry name" value="T2SS_GspE_N"/>
</dbReference>
<dbReference type="Gene3D" id="3.40.50.300">
    <property type="entry name" value="P-loop containing nucleotide triphosphate hydrolases"/>
    <property type="match status" value="1"/>
</dbReference>
<dbReference type="Pfam" id="PF00437">
    <property type="entry name" value="T2SSE"/>
    <property type="match status" value="1"/>
</dbReference>
<accession>A0A5C6DF05</accession>
<dbReference type="GO" id="GO:0016887">
    <property type="term" value="F:ATP hydrolysis activity"/>
    <property type="evidence" value="ECO:0007669"/>
    <property type="project" value="TreeGrafter"/>
</dbReference>
<evidence type="ECO:0000313" key="6">
    <source>
        <dbReference type="EMBL" id="TWU35823.1"/>
    </source>
</evidence>
<dbReference type="Proteomes" id="UP000315471">
    <property type="component" value="Unassembled WGS sequence"/>
</dbReference>
<dbReference type="SUPFAM" id="SSF52540">
    <property type="entry name" value="P-loop containing nucleoside triphosphate hydrolases"/>
    <property type="match status" value="1"/>
</dbReference>
<dbReference type="GO" id="GO:0005886">
    <property type="term" value="C:plasma membrane"/>
    <property type="evidence" value="ECO:0007669"/>
    <property type="project" value="TreeGrafter"/>
</dbReference>
<dbReference type="InterPro" id="IPR037257">
    <property type="entry name" value="T2SS_E_N_sf"/>
</dbReference>
<reference evidence="6 7" key="1">
    <citation type="submission" date="2019-02" db="EMBL/GenBank/DDBJ databases">
        <title>Deep-cultivation of Planctomycetes and their phenomic and genomic characterization uncovers novel biology.</title>
        <authorList>
            <person name="Wiegand S."/>
            <person name="Jogler M."/>
            <person name="Boedeker C."/>
            <person name="Pinto D."/>
            <person name="Vollmers J."/>
            <person name="Rivas-Marin E."/>
            <person name="Kohn T."/>
            <person name="Peeters S.H."/>
            <person name="Heuer A."/>
            <person name="Rast P."/>
            <person name="Oberbeckmann S."/>
            <person name="Bunk B."/>
            <person name="Jeske O."/>
            <person name="Meyerdierks A."/>
            <person name="Storesund J.E."/>
            <person name="Kallscheuer N."/>
            <person name="Luecker S."/>
            <person name="Lage O.M."/>
            <person name="Pohl T."/>
            <person name="Merkel B.J."/>
            <person name="Hornburger P."/>
            <person name="Mueller R.-W."/>
            <person name="Bruemmer F."/>
            <person name="Labrenz M."/>
            <person name="Spormann A.M."/>
            <person name="Op Den Camp H."/>
            <person name="Overmann J."/>
            <person name="Amann R."/>
            <person name="Jetten M.S.M."/>
            <person name="Mascher T."/>
            <person name="Medema M.H."/>
            <person name="Devos D.P."/>
            <person name="Kaster A.-K."/>
            <person name="Ovreas L."/>
            <person name="Rohde M."/>
            <person name="Galperin M.Y."/>
            <person name="Jogler C."/>
        </authorList>
    </citation>
    <scope>NUCLEOTIDE SEQUENCE [LARGE SCALE GENOMIC DNA]</scope>
    <source>
        <strain evidence="6 7">Q31b</strain>
    </source>
</reference>
<evidence type="ECO:0000256" key="3">
    <source>
        <dbReference type="ARBA" id="ARBA00022840"/>
    </source>
</evidence>
<evidence type="ECO:0000256" key="2">
    <source>
        <dbReference type="ARBA" id="ARBA00022741"/>
    </source>
</evidence>
<organism evidence="6 7">
    <name type="scientific">Novipirellula aureliae</name>
    <dbReference type="NCBI Taxonomy" id="2527966"/>
    <lineage>
        <taxon>Bacteria</taxon>
        <taxon>Pseudomonadati</taxon>
        <taxon>Planctomycetota</taxon>
        <taxon>Planctomycetia</taxon>
        <taxon>Pirellulales</taxon>
        <taxon>Pirellulaceae</taxon>
        <taxon>Novipirellula</taxon>
    </lineage>
</organism>
<dbReference type="InterPro" id="IPR027417">
    <property type="entry name" value="P-loop_NTPase"/>
</dbReference>